<feature type="transmembrane region" description="Helical" evidence="1">
    <location>
        <begin position="20"/>
        <end position="41"/>
    </location>
</feature>
<sequence length="146" mass="15607">MLFSVRAMHSHPVQASVGPVGAAIIGLAALAIAVSFAIGLLQANGVIGDKLERERCRELGNAAFHAWNDHVEALRHELAALTPNDPRPEGLRADIKALVEVGGEVWSHPERAQEIAATAPVVEAPLYHEAMQASRAAQEACQRLQL</sequence>
<keyword evidence="1" id="KW-0472">Membrane</keyword>
<keyword evidence="1" id="KW-1133">Transmembrane helix</keyword>
<reference evidence="2" key="1">
    <citation type="journal article" date="2014" name="ChemBioChem">
        <title>Biosynthesis of phenylnannolone A, a MDR reversal agent from the halotolerant myxobacterium Nannocystis pusilla B150.</title>
        <authorList>
            <person name="Bouhired S.M."/>
            <person name="Cruesemann M."/>
            <person name="Almeida C."/>
            <person name="Weber T."/>
            <person name="Piel J."/>
            <person name="Schaeberle T.F."/>
            <person name="Koenig G.M."/>
        </authorList>
    </citation>
    <scope>NUCLEOTIDE SEQUENCE</scope>
    <source>
        <strain evidence="2">B150</strain>
    </source>
</reference>
<evidence type="ECO:0000256" key="1">
    <source>
        <dbReference type="SAM" id="Phobius"/>
    </source>
</evidence>
<proteinExistence type="predicted"/>
<name>X2KVJ8_9BACT</name>
<protein>
    <submittedName>
        <fullName evidence="2">Uncharacterized protein</fullName>
    </submittedName>
</protein>
<keyword evidence="1" id="KW-0812">Transmembrane</keyword>
<organism evidence="2">
    <name type="scientific">Nannocystis pusilla</name>
    <dbReference type="NCBI Taxonomy" id="889268"/>
    <lineage>
        <taxon>Bacteria</taxon>
        <taxon>Pseudomonadati</taxon>
        <taxon>Myxococcota</taxon>
        <taxon>Polyangia</taxon>
        <taxon>Nannocystales</taxon>
        <taxon>Nannocystaceae</taxon>
        <taxon>Nannocystis</taxon>
    </lineage>
</organism>
<dbReference type="EMBL" id="KF739396">
    <property type="protein sequence ID" value="AHN85652.1"/>
    <property type="molecule type" value="Genomic_DNA"/>
</dbReference>
<dbReference type="AlphaFoldDB" id="X2KVJ8"/>
<accession>X2KVJ8</accession>
<evidence type="ECO:0000313" key="2">
    <source>
        <dbReference type="EMBL" id="AHN85652.1"/>
    </source>
</evidence>